<protein>
    <submittedName>
        <fullName evidence="1">Uncharacterized protein</fullName>
    </submittedName>
</protein>
<evidence type="ECO:0000313" key="2">
    <source>
        <dbReference type="Proteomes" id="UP000003853"/>
    </source>
</evidence>
<accession>B3XQ28</accession>
<dbReference type="RefSeq" id="WP_003665991.1">
    <property type="nucleotide sequence ID" value="NZ_AAPZ02000002.1"/>
</dbReference>
<sequence length="82" mass="10018">MAKASKAQLEANRRWREKNKAYNEYKKALNYMDNLINPDKDKNELIYKAIEKSEDRRFDYWDDMTNRLEEMADKFGYKVTKK</sequence>
<dbReference type="Proteomes" id="UP000003853">
    <property type="component" value="Unassembled WGS sequence"/>
</dbReference>
<dbReference type="PATRIC" id="fig|349123.13.peg.143"/>
<organism evidence="1 2">
    <name type="scientific">Limosilactobacillus reuteri subsp. rodentium (strain DSM 17509 / CIP 109821 / 100-23)</name>
    <name type="common">Lactobacillus reuteri</name>
    <dbReference type="NCBI Taxonomy" id="349123"/>
    <lineage>
        <taxon>Bacteria</taxon>
        <taxon>Bacillati</taxon>
        <taxon>Bacillota</taxon>
        <taxon>Bacilli</taxon>
        <taxon>Lactobacillales</taxon>
        <taxon>Lactobacillaceae</taxon>
        <taxon>Limosilactobacillus</taxon>
    </lineage>
</organism>
<evidence type="ECO:0000313" key="1">
    <source>
        <dbReference type="EMBL" id="EDX41629.1"/>
    </source>
</evidence>
<proteinExistence type="predicted"/>
<comment type="caution">
    <text evidence="1">The sequence shown here is derived from an EMBL/GenBank/DDBJ whole genome shotgun (WGS) entry which is preliminary data.</text>
</comment>
<dbReference type="EMBL" id="AAPZ02000002">
    <property type="protein sequence ID" value="EDX41629.1"/>
    <property type="molecule type" value="Genomic_DNA"/>
</dbReference>
<reference evidence="2" key="1">
    <citation type="submission" date="2008-06" db="EMBL/GenBank/DDBJ databases">
        <title>Permanent draft sequence of Lactobacillus reuteri 100-23.</title>
        <authorList>
            <consortium name="US DOE Joint Genome Institute"/>
            <person name="Copeland A."/>
            <person name="Lucas S."/>
            <person name="Lapidus A."/>
            <person name="Barry K."/>
            <person name="Detter J.C."/>
            <person name="Glavina del Rio T."/>
            <person name="Hammon N."/>
            <person name="Israni S."/>
            <person name="Dalin E."/>
            <person name="Tice H."/>
            <person name="Pitluck S."/>
            <person name="Sun H."/>
            <person name="Schmutz J."/>
            <person name="Larimer F."/>
            <person name="Land M."/>
            <person name="Hauser L."/>
            <person name="Walter J."/>
            <person name="Heng N.C.K."/>
            <person name="Tannock G.W."/>
            <person name="Richardson P."/>
        </authorList>
    </citation>
    <scope>NUCLEOTIDE SEQUENCE [LARGE SCALE GENOMIC DNA]</scope>
    <source>
        <strain evidence="2">DSM 17509 / CIP 109821 / 100-23</strain>
    </source>
</reference>
<dbReference type="AlphaFoldDB" id="B3XQ28"/>
<gene>
    <name evidence="1" type="ORF">Lreu23DRAFT_3140</name>
</gene>
<name>B3XQ28_LIMR1</name>